<dbReference type="EMBL" id="CAJOBC010125421">
    <property type="protein sequence ID" value="CAF4592843.1"/>
    <property type="molecule type" value="Genomic_DNA"/>
</dbReference>
<gene>
    <name evidence="2" type="ORF">SRO942_LOCUS48566</name>
    <name evidence="1" type="ORF">TMI583_LOCUS48742</name>
</gene>
<name>A0A8S2Z1Y9_9BILA</name>
<organism evidence="2 3">
    <name type="scientific">Didymodactylos carnosus</name>
    <dbReference type="NCBI Taxonomy" id="1234261"/>
    <lineage>
        <taxon>Eukaryota</taxon>
        <taxon>Metazoa</taxon>
        <taxon>Spiralia</taxon>
        <taxon>Gnathifera</taxon>
        <taxon>Rotifera</taxon>
        <taxon>Eurotatoria</taxon>
        <taxon>Bdelloidea</taxon>
        <taxon>Philodinida</taxon>
        <taxon>Philodinidae</taxon>
        <taxon>Didymodactylos</taxon>
    </lineage>
</organism>
<comment type="caution">
    <text evidence="2">The sequence shown here is derived from an EMBL/GenBank/DDBJ whole genome shotgun (WGS) entry which is preliminary data.</text>
</comment>
<dbReference type="AlphaFoldDB" id="A0A8S2Z1Y9"/>
<evidence type="ECO:0000313" key="3">
    <source>
        <dbReference type="Proteomes" id="UP000681722"/>
    </source>
</evidence>
<feature type="non-terminal residue" evidence="2">
    <location>
        <position position="1"/>
    </location>
</feature>
<dbReference type="OrthoDB" id="10038840at2759"/>
<dbReference type="Proteomes" id="UP000681722">
    <property type="component" value="Unassembled WGS sequence"/>
</dbReference>
<evidence type="ECO:0000313" key="2">
    <source>
        <dbReference type="EMBL" id="CAF4592843.1"/>
    </source>
</evidence>
<protein>
    <submittedName>
        <fullName evidence="2">Uncharacterized protein</fullName>
    </submittedName>
</protein>
<dbReference type="Proteomes" id="UP000682733">
    <property type="component" value="Unassembled WGS sequence"/>
</dbReference>
<evidence type="ECO:0000313" key="1">
    <source>
        <dbReference type="EMBL" id="CAF4521643.1"/>
    </source>
</evidence>
<proteinExistence type="predicted"/>
<dbReference type="EMBL" id="CAJOBA010101418">
    <property type="protein sequence ID" value="CAF4521643.1"/>
    <property type="molecule type" value="Genomic_DNA"/>
</dbReference>
<reference evidence="2" key="1">
    <citation type="submission" date="2021-02" db="EMBL/GenBank/DDBJ databases">
        <authorList>
            <person name="Nowell W R."/>
        </authorList>
    </citation>
    <scope>NUCLEOTIDE SEQUENCE</scope>
</reference>
<accession>A0A8S2Z1Y9</accession>
<sequence>CKEDRDAHLLQAIQESNTGQDSNIEPILTCRNVDRDEDIDDSENLLQLLDYYHNVNKLFQLNQIRKSTSVYVNQAVGAVIAAKRFPNVTNKANLLNDSSITPQFNHTNPNAHCTEPFVTPMTTKLAQLNKK</sequence>